<evidence type="ECO:0000256" key="2">
    <source>
        <dbReference type="SAM" id="Phobius"/>
    </source>
</evidence>
<dbReference type="Pfam" id="PF03448">
    <property type="entry name" value="MgtE_N"/>
    <property type="match status" value="1"/>
</dbReference>
<accession>A0ABZ2YAT5</accession>
<evidence type="ECO:0000256" key="1">
    <source>
        <dbReference type="SAM" id="MobiDB-lite"/>
    </source>
</evidence>
<keyword evidence="5" id="KW-1185">Reference proteome</keyword>
<feature type="domain" description="Magnesium transporter MgtE intracellular" evidence="3">
    <location>
        <begin position="164"/>
        <end position="219"/>
    </location>
</feature>
<sequence length="223" mass="24789">MVVAQQEVQKMARKAGSQKKNAVARSKGKKGNQSQKTKKNRKKAGFVDTVFPLLIFMVTLVFFLNFAGIINLPFLKPVMSVKSGEGNPVEAVEETPLVSEETPEEEIYPGPDLPRVSQGEEKQSVLPEVEEPLPASQASESALQTGVEDSTPSSESEQENLWRLAKIYTAMEPEEAARLLEKLSDEEVIRIFSVMKERNVAEILSIFPPERGATLIRKMMEGR</sequence>
<keyword evidence="2" id="KW-0812">Transmembrane</keyword>
<dbReference type="RefSeq" id="WP_369018090.1">
    <property type="nucleotide sequence ID" value="NZ_CP121689.1"/>
</dbReference>
<keyword evidence="2" id="KW-0472">Membrane</keyword>
<evidence type="ECO:0000259" key="3">
    <source>
        <dbReference type="Pfam" id="PF03448"/>
    </source>
</evidence>
<feature type="transmembrane region" description="Helical" evidence="2">
    <location>
        <begin position="46"/>
        <end position="70"/>
    </location>
</feature>
<dbReference type="Proteomes" id="UP001461341">
    <property type="component" value="Chromosome"/>
</dbReference>
<dbReference type="SUPFAM" id="SSF158791">
    <property type="entry name" value="MgtE N-terminal domain-like"/>
    <property type="match status" value="1"/>
</dbReference>
<reference evidence="4 5" key="1">
    <citation type="submission" date="2023-03" db="EMBL/GenBank/DDBJ databases">
        <title>Novel Species.</title>
        <authorList>
            <person name="Ma S."/>
        </authorList>
    </citation>
    <scope>NUCLEOTIDE SEQUENCE [LARGE SCALE GENOMIC DNA]</scope>
    <source>
        <strain evidence="4 5">B11</strain>
    </source>
</reference>
<feature type="region of interest" description="Disordered" evidence="1">
    <location>
        <begin position="1"/>
        <end position="41"/>
    </location>
</feature>
<feature type="compositionally biased region" description="Polar residues" evidence="1">
    <location>
        <begin position="136"/>
        <end position="155"/>
    </location>
</feature>
<proteinExistence type="predicted"/>
<evidence type="ECO:0000313" key="4">
    <source>
        <dbReference type="EMBL" id="WZL75937.1"/>
    </source>
</evidence>
<organism evidence="4 5">
    <name type="scientific">Thermatribacter velox</name>
    <dbReference type="NCBI Taxonomy" id="3039681"/>
    <lineage>
        <taxon>Bacteria</taxon>
        <taxon>Pseudomonadati</taxon>
        <taxon>Atribacterota</taxon>
        <taxon>Atribacteria</taxon>
        <taxon>Atribacterales</taxon>
        <taxon>Thermatribacteraceae</taxon>
        <taxon>Thermatribacter</taxon>
    </lineage>
</organism>
<feature type="compositionally biased region" description="Basic residues" evidence="1">
    <location>
        <begin position="26"/>
        <end position="41"/>
    </location>
</feature>
<protein>
    <recommendedName>
        <fullName evidence="3">Magnesium transporter MgtE intracellular domain-containing protein</fullName>
    </recommendedName>
</protein>
<gene>
    <name evidence="4" type="ORF">QBE54_10190</name>
</gene>
<name>A0ABZ2YAT5_9BACT</name>
<dbReference type="EMBL" id="CP121689">
    <property type="protein sequence ID" value="WZL75937.1"/>
    <property type="molecule type" value="Genomic_DNA"/>
</dbReference>
<dbReference type="Gene3D" id="1.25.60.10">
    <property type="entry name" value="MgtE N-terminal domain-like"/>
    <property type="match status" value="1"/>
</dbReference>
<dbReference type="InterPro" id="IPR038076">
    <property type="entry name" value="MgtE_N_sf"/>
</dbReference>
<dbReference type="InterPro" id="IPR006668">
    <property type="entry name" value="Mg_transptr_MgtE_intracell_dom"/>
</dbReference>
<feature type="region of interest" description="Disordered" evidence="1">
    <location>
        <begin position="86"/>
        <end position="158"/>
    </location>
</feature>
<keyword evidence="2" id="KW-1133">Transmembrane helix</keyword>
<evidence type="ECO:0000313" key="5">
    <source>
        <dbReference type="Proteomes" id="UP001461341"/>
    </source>
</evidence>